<reference evidence="2 3" key="1">
    <citation type="submission" date="2019-07" db="EMBL/GenBank/DDBJ databases">
        <title>Draft Genome Sequences of Bacteroides pyogenes Strains Isolated from the Uterus Holstein Dairy Cows with Metritis.</title>
        <authorList>
            <person name="Cunha F."/>
            <person name="Galvao K.N."/>
            <person name="Jeon S.J."/>
            <person name="Jeong K.C."/>
        </authorList>
    </citation>
    <scope>NUCLEOTIDE SEQUENCE [LARGE SCALE GENOMIC DNA]</scope>
    <source>
        <strain evidence="2 3">KG-31</strain>
    </source>
</reference>
<dbReference type="RefSeq" id="WP_027324093.1">
    <property type="nucleotide sequence ID" value="NZ_CP197398.1"/>
</dbReference>
<gene>
    <name evidence="2" type="ORF">FNJ60_01570</name>
</gene>
<dbReference type="Proteomes" id="UP000324383">
    <property type="component" value="Unassembled WGS sequence"/>
</dbReference>
<evidence type="ECO:0000313" key="2">
    <source>
        <dbReference type="EMBL" id="TYK35418.1"/>
    </source>
</evidence>
<comment type="caution">
    <text evidence="2">The sequence shown here is derived from an EMBL/GenBank/DDBJ whole genome shotgun (WGS) entry which is preliminary data.</text>
</comment>
<keyword evidence="2" id="KW-0808">Transferase</keyword>
<accession>A0A5D3EHV7</accession>
<dbReference type="GO" id="GO:0016757">
    <property type="term" value="F:glycosyltransferase activity"/>
    <property type="evidence" value="ECO:0007669"/>
    <property type="project" value="InterPro"/>
</dbReference>
<dbReference type="InterPro" id="IPR001296">
    <property type="entry name" value="Glyco_trans_1"/>
</dbReference>
<sequence>MNILITHRGTDLVTYKMLGILSRNKFFKIYIAVSSEKEESMLEGDCIPLKIPGINSKFSWKVIKALRGHIRKYQINLIFSPSTSGLSNSLFASLGMRVKNVGYRGTQAKVKRFDPTYYMGLLNPRVDHIVCETADIQEYLSHYIDRNKLSVSTKPFDVEWVADACLNPKQADGVPENAFKCIYIGATKGRPFKGLTDLIKAFRILDSKDAHLVVIGDYDDSDYQLAQKGACANRIHFLWNREDAISFLPKQDLFILPALRDASPRVVREAMACGVPCIVTDIPGARDLIVDNVSGILVPSRSPEKIAEAIRGLMNDRKKLKTLGVAARERIINDFSVDAYVAYFEKLFVKLS</sequence>
<proteinExistence type="predicted"/>
<dbReference type="Gene3D" id="3.40.50.2000">
    <property type="entry name" value="Glycogen Phosphorylase B"/>
    <property type="match status" value="2"/>
</dbReference>
<dbReference type="AlphaFoldDB" id="A0A5D3EHV7"/>
<organism evidence="2 3">
    <name type="scientific">Bacteroides pyogenes</name>
    <dbReference type="NCBI Taxonomy" id="310300"/>
    <lineage>
        <taxon>Bacteria</taxon>
        <taxon>Pseudomonadati</taxon>
        <taxon>Bacteroidota</taxon>
        <taxon>Bacteroidia</taxon>
        <taxon>Bacteroidales</taxon>
        <taxon>Bacteroidaceae</taxon>
        <taxon>Bacteroides</taxon>
    </lineage>
</organism>
<dbReference type="PANTHER" id="PTHR12526">
    <property type="entry name" value="GLYCOSYLTRANSFERASE"/>
    <property type="match status" value="1"/>
</dbReference>
<dbReference type="EMBL" id="VKLW01000002">
    <property type="protein sequence ID" value="TYK35418.1"/>
    <property type="molecule type" value="Genomic_DNA"/>
</dbReference>
<name>A0A5D3EHV7_9BACE</name>
<dbReference type="Pfam" id="PF00534">
    <property type="entry name" value="Glycos_transf_1"/>
    <property type="match status" value="1"/>
</dbReference>
<feature type="domain" description="Glycosyl transferase family 1" evidence="1">
    <location>
        <begin position="173"/>
        <end position="330"/>
    </location>
</feature>
<protein>
    <submittedName>
        <fullName evidence="2">Glycosyltransferase</fullName>
    </submittedName>
</protein>
<evidence type="ECO:0000259" key="1">
    <source>
        <dbReference type="Pfam" id="PF00534"/>
    </source>
</evidence>
<dbReference type="SUPFAM" id="SSF53756">
    <property type="entry name" value="UDP-Glycosyltransferase/glycogen phosphorylase"/>
    <property type="match status" value="1"/>
</dbReference>
<keyword evidence="3" id="KW-1185">Reference proteome</keyword>
<evidence type="ECO:0000313" key="3">
    <source>
        <dbReference type="Proteomes" id="UP000324383"/>
    </source>
</evidence>